<sequence>MKGNKWVISQREFQQSILQAIRVFPAVSTGERRRRICPDERERVSEREREREREMRAHPALTLRSLPLRASDF</sequence>
<feature type="region of interest" description="Disordered" evidence="1">
    <location>
        <begin position="39"/>
        <end position="58"/>
    </location>
</feature>
<evidence type="ECO:0000313" key="3">
    <source>
        <dbReference type="Proteomes" id="UP001558613"/>
    </source>
</evidence>
<evidence type="ECO:0000256" key="1">
    <source>
        <dbReference type="SAM" id="MobiDB-lite"/>
    </source>
</evidence>
<organism evidence="2 3">
    <name type="scientific">Cirrhinus molitorella</name>
    <name type="common">mud carp</name>
    <dbReference type="NCBI Taxonomy" id="172907"/>
    <lineage>
        <taxon>Eukaryota</taxon>
        <taxon>Metazoa</taxon>
        <taxon>Chordata</taxon>
        <taxon>Craniata</taxon>
        <taxon>Vertebrata</taxon>
        <taxon>Euteleostomi</taxon>
        <taxon>Actinopterygii</taxon>
        <taxon>Neopterygii</taxon>
        <taxon>Teleostei</taxon>
        <taxon>Ostariophysi</taxon>
        <taxon>Cypriniformes</taxon>
        <taxon>Cyprinidae</taxon>
        <taxon>Labeoninae</taxon>
        <taxon>Labeonini</taxon>
        <taxon>Cirrhinus</taxon>
    </lineage>
</organism>
<protein>
    <submittedName>
        <fullName evidence="2">Uncharacterized protein</fullName>
    </submittedName>
</protein>
<comment type="caution">
    <text evidence="2">The sequence shown here is derived from an EMBL/GenBank/DDBJ whole genome shotgun (WGS) entry which is preliminary data.</text>
</comment>
<dbReference type="Proteomes" id="UP001558613">
    <property type="component" value="Unassembled WGS sequence"/>
</dbReference>
<proteinExistence type="predicted"/>
<reference evidence="2 3" key="1">
    <citation type="submission" date="2023-09" db="EMBL/GenBank/DDBJ databases">
        <authorList>
            <person name="Wang M."/>
        </authorList>
    </citation>
    <scope>NUCLEOTIDE SEQUENCE [LARGE SCALE GENOMIC DNA]</scope>
    <source>
        <strain evidence="2">GT-2023</strain>
        <tissue evidence="2">Liver</tissue>
    </source>
</reference>
<accession>A0ABR3M8A3</accession>
<keyword evidence="3" id="KW-1185">Reference proteome</keyword>
<gene>
    <name evidence="2" type="ORF">QQF64_008116</name>
</gene>
<evidence type="ECO:0000313" key="2">
    <source>
        <dbReference type="EMBL" id="KAL1260289.1"/>
    </source>
</evidence>
<name>A0ABR3M8A3_9TELE</name>
<feature type="compositionally biased region" description="Basic and acidic residues" evidence="1">
    <location>
        <begin position="39"/>
        <end position="57"/>
    </location>
</feature>
<dbReference type="EMBL" id="JAYMGO010000015">
    <property type="protein sequence ID" value="KAL1260289.1"/>
    <property type="molecule type" value="Genomic_DNA"/>
</dbReference>